<evidence type="ECO:0000256" key="2">
    <source>
        <dbReference type="ARBA" id="ARBA00009723"/>
    </source>
</evidence>
<dbReference type="GeneID" id="42797758"/>
<comment type="similarity">
    <text evidence="2">Belongs to the HTP reductase family.</text>
</comment>
<evidence type="ECO:0000313" key="11">
    <source>
        <dbReference type="Proteomes" id="UP000423396"/>
    </source>
</evidence>
<dbReference type="RefSeq" id="WP_156005059.1">
    <property type="nucleotide sequence ID" value="NZ_CP045483.1"/>
</dbReference>
<dbReference type="GO" id="GO:0009231">
    <property type="term" value="P:riboflavin biosynthetic process"/>
    <property type="evidence" value="ECO:0007669"/>
    <property type="project" value="UniProtKB-KW"/>
</dbReference>
<dbReference type="PANTHER" id="PTHR38011">
    <property type="entry name" value="DIHYDROFOLATE REDUCTASE FAMILY PROTEIN (AFU_ORTHOLOGUE AFUA_8G06820)"/>
    <property type="match status" value="1"/>
</dbReference>
<dbReference type="EMBL" id="CP045483">
    <property type="protein sequence ID" value="QGR18839.1"/>
    <property type="molecule type" value="Genomic_DNA"/>
</dbReference>
<sequence>MVDRPYIIISCTMSIDGRLASKDRYSQLSCPSDKRRQHILRSEVDAVLVGAETVRIDNPKLTLKYAHGKNPIRVIISNSLRFNVNNTIFTTPPPTIVYTSKLNEESSEKKQIIQALIQKGVEIRYVNDMSICSIMRDLYITKNVKKIMVEGGGTTIWNFIKENCFDEIRITISPRIFGNGISFAQGEGFTGSSAPRLQLVNVKLCECGQEVHIIYRKISN</sequence>
<evidence type="ECO:0000259" key="9">
    <source>
        <dbReference type="Pfam" id="PF01872"/>
    </source>
</evidence>
<dbReference type="Pfam" id="PF01872">
    <property type="entry name" value="RibD_C"/>
    <property type="match status" value="1"/>
</dbReference>
<protein>
    <recommendedName>
        <fullName evidence="8">2,5-diamino-6-(ribosylamino)-4(3H)-pyrimidinone 5'-phosphate reductase</fullName>
        <ecNumber evidence="8">1.1.1.302</ecNumber>
    </recommendedName>
</protein>
<organism evidence="10 11">
    <name type="scientific">Stygiolobus azoricus</name>
    <dbReference type="NCBI Taxonomy" id="41675"/>
    <lineage>
        <taxon>Archaea</taxon>
        <taxon>Thermoproteota</taxon>
        <taxon>Thermoprotei</taxon>
        <taxon>Sulfolobales</taxon>
        <taxon>Sulfolobaceae</taxon>
        <taxon>Stygiolobus</taxon>
    </lineage>
</organism>
<keyword evidence="11" id="KW-1185">Reference proteome</keyword>
<proteinExistence type="inferred from homology"/>
<dbReference type="PANTHER" id="PTHR38011:SF7">
    <property type="entry name" value="2,5-DIAMINO-6-RIBOSYLAMINO-4(3H)-PYRIMIDINONE 5'-PHOSPHATE REDUCTASE"/>
    <property type="match status" value="1"/>
</dbReference>
<evidence type="ECO:0000256" key="6">
    <source>
        <dbReference type="ARBA" id="ARBA00047550"/>
    </source>
</evidence>
<evidence type="ECO:0000313" key="10">
    <source>
        <dbReference type="EMBL" id="QGR18839.1"/>
    </source>
</evidence>
<accession>A0A650CLZ9</accession>
<evidence type="ECO:0000256" key="7">
    <source>
        <dbReference type="ARBA" id="ARBA00049020"/>
    </source>
</evidence>
<evidence type="ECO:0000256" key="3">
    <source>
        <dbReference type="ARBA" id="ARBA00022619"/>
    </source>
</evidence>
<evidence type="ECO:0000256" key="5">
    <source>
        <dbReference type="ARBA" id="ARBA00023002"/>
    </source>
</evidence>
<dbReference type="Proteomes" id="UP000423396">
    <property type="component" value="Chromosome"/>
</dbReference>
<evidence type="ECO:0000256" key="1">
    <source>
        <dbReference type="ARBA" id="ARBA00005104"/>
    </source>
</evidence>
<keyword evidence="5 10" id="KW-0560">Oxidoreductase</keyword>
<dbReference type="InterPro" id="IPR002734">
    <property type="entry name" value="RibDG_C"/>
</dbReference>
<keyword evidence="3" id="KW-0686">Riboflavin biosynthesis</keyword>
<dbReference type="EC" id="1.1.1.302" evidence="8"/>
<comment type="catalytic activity">
    <reaction evidence="7">
        <text>2,5-diamino-6-(1-D-ribitylamino)pyrimidin-4(3H)-one 5'-phosphate + NADP(+) = 2,5-diamino-6-(1-D-ribosylamino)pyrimidin-4(3H)-one 5'-phosphate + NADPH + H(+)</text>
        <dbReference type="Rhea" id="RHEA:27278"/>
        <dbReference type="ChEBI" id="CHEBI:15378"/>
        <dbReference type="ChEBI" id="CHEBI:57783"/>
        <dbReference type="ChEBI" id="CHEBI:58349"/>
        <dbReference type="ChEBI" id="CHEBI:58890"/>
        <dbReference type="ChEBI" id="CHEBI:59545"/>
        <dbReference type="EC" id="1.1.1.302"/>
    </reaction>
</comment>
<reference evidence="10 11" key="1">
    <citation type="submission" date="2019-10" db="EMBL/GenBank/DDBJ databases">
        <title>Genome Sequences from Six Type Strain Members of the Archaeal Family Sulfolobaceae: Acidianus ambivalens, Acidianus infernus, Metallosphaera prunae, Stygiolobus azoricus, Sulfolobus metallicus, and Sulfurisphaera ohwakuensis.</title>
        <authorList>
            <person name="Counts J.A."/>
            <person name="Kelly R.M."/>
        </authorList>
    </citation>
    <scope>NUCLEOTIDE SEQUENCE [LARGE SCALE GENOMIC DNA]</scope>
    <source>
        <strain evidence="10 11">FC6</strain>
    </source>
</reference>
<dbReference type="InterPro" id="IPR006401">
    <property type="entry name" value="Rib_reduct_arc"/>
</dbReference>
<keyword evidence="4" id="KW-0521">NADP</keyword>
<gene>
    <name evidence="10" type="ORF">D1868_01755</name>
</gene>
<dbReference type="AlphaFoldDB" id="A0A650CLZ9"/>
<dbReference type="InterPro" id="IPR050765">
    <property type="entry name" value="Riboflavin_Biosynth_HTPR"/>
</dbReference>
<dbReference type="SUPFAM" id="SSF53597">
    <property type="entry name" value="Dihydrofolate reductase-like"/>
    <property type="match status" value="1"/>
</dbReference>
<dbReference type="Gene3D" id="3.40.430.10">
    <property type="entry name" value="Dihydrofolate Reductase, subunit A"/>
    <property type="match status" value="1"/>
</dbReference>
<feature type="domain" description="Bacterial bifunctional deaminase-reductase C-terminal" evidence="9">
    <location>
        <begin position="5"/>
        <end position="207"/>
    </location>
</feature>
<evidence type="ECO:0000256" key="8">
    <source>
        <dbReference type="NCBIfam" id="TIGR01508"/>
    </source>
</evidence>
<dbReference type="KEGG" id="sazo:D1868_01755"/>
<dbReference type="NCBIfam" id="TIGR01508">
    <property type="entry name" value="rib_reduct_arch"/>
    <property type="match status" value="1"/>
</dbReference>
<comment type="catalytic activity">
    <reaction evidence="6">
        <text>2,5-diamino-6-(1-D-ribitylamino)pyrimidin-4(3H)-one 5'-phosphate + NAD(+) = 2,5-diamino-6-(1-D-ribosylamino)pyrimidin-4(3H)-one 5'-phosphate + NADH + H(+)</text>
        <dbReference type="Rhea" id="RHEA:27274"/>
        <dbReference type="ChEBI" id="CHEBI:15378"/>
        <dbReference type="ChEBI" id="CHEBI:57540"/>
        <dbReference type="ChEBI" id="CHEBI:57945"/>
        <dbReference type="ChEBI" id="CHEBI:58890"/>
        <dbReference type="ChEBI" id="CHEBI:59545"/>
        <dbReference type="EC" id="1.1.1.302"/>
    </reaction>
</comment>
<dbReference type="GO" id="GO:0008703">
    <property type="term" value="F:5-amino-6-(5-phosphoribosylamino)uracil reductase activity"/>
    <property type="evidence" value="ECO:0007669"/>
    <property type="project" value="InterPro"/>
</dbReference>
<evidence type="ECO:0000256" key="4">
    <source>
        <dbReference type="ARBA" id="ARBA00022857"/>
    </source>
</evidence>
<name>A0A650CLZ9_9CREN</name>
<dbReference type="OrthoDB" id="10178at2157"/>
<comment type="pathway">
    <text evidence="1">Cofactor biosynthesis; riboflavin biosynthesis.</text>
</comment>
<dbReference type="InterPro" id="IPR024072">
    <property type="entry name" value="DHFR-like_dom_sf"/>
</dbReference>